<reference evidence="2" key="1">
    <citation type="journal article" date="2020" name="J Insects Food Feed">
        <title>The yellow mealworm (Tenebrio molitor) genome: a resource for the emerging insects as food and feed industry.</title>
        <authorList>
            <person name="Eriksson T."/>
            <person name="Andere A."/>
            <person name="Kelstrup H."/>
            <person name="Emery V."/>
            <person name="Picard C."/>
        </authorList>
    </citation>
    <scope>NUCLEOTIDE SEQUENCE</scope>
    <source>
        <strain evidence="2">Stoneville</strain>
        <tissue evidence="2">Whole head</tissue>
    </source>
</reference>
<dbReference type="GO" id="GO:0005739">
    <property type="term" value="C:mitochondrion"/>
    <property type="evidence" value="ECO:0007669"/>
    <property type="project" value="TreeGrafter"/>
</dbReference>
<dbReference type="AlphaFoldDB" id="A0A8J6HN58"/>
<organism evidence="2 3">
    <name type="scientific">Tenebrio molitor</name>
    <name type="common">Yellow mealworm beetle</name>
    <dbReference type="NCBI Taxonomy" id="7067"/>
    <lineage>
        <taxon>Eukaryota</taxon>
        <taxon>Metazoa</taxon>
        <taxon>Ecdysozoa</taxon>
        <taxon>Arthropoda</taxon>
        <taxon>Hexapoda</taxon>
        <taxon>Insecta</taxon>
        <taxon>Pterygota</taxon>
        <taxon>Neoptera</taxon>
        <taxon>Endopterygota</taxon>
        <taxon>Coleoptera</taxon>
        <taxon>Polyphaga</taxon>
        <taxon>Cucujiformia</taxon>
        <taxon>Tenebrionidae</taxon>
        <taxon>Tenebrio</taxon>
    </lineage>
</organism>
<dbReference type="SUPFAM" id="SSF56219">
    <property type="entry name" value="DNase I-like"/>
    <property type="match status" value="1"/>
</dbReference>
<dbReference type="GO" id="GO:0000175">
    <property type="term" value="F:3'-5'-RNA exonuclease activity"/>
    <property type="evidence" value="ECO:0007669"/>
    <property type="project" value="TreeGrafter"/>
</dbReference>
<gene>
    <name evidence="2" type="ORF">GEV33_005111</name>
</gene>
<evidence type="ECO:0000313" key="3">
    <source>
        <dbReference type="Proteomes" id="UP000719412"/>
    </source>
</evidence>
<dbReference type="InterPro" id="IPR050410">
    <property type="entry name" value="CCR4/nocturin_mRNA_transcr"/>
</dbReference>
<evidence type="ECO:0000313" key="2">
    <source>
        <dbReference type="EMBL" id="KAH0817680.1"/>
    </source>
</evidence>
<dbReference type="EMBL" id="JABDTM020019014">
    <property type="protein sequence ID" value="KAH0817680.1"/>
    <property type="molecule type" value="Genomic_DNA"/>
</dbReference>
<protein>
    <recommendedName>
        <fullName evidence="1">Endonuclease/exonuclease/phosphatase domain-containing protein</fullName>
    </recommendedName>
</protein>
<evidence type="ECO:0000259" key="1">
    <source>
        <dbReference type="Pfam" id="PF03372"/>
    </source>
</evidence>
<feature type="domain" description="Endonuclease/exonuclease/phosphatase" evidence="1">
    <location>
        <begin position="112"/>
        <end position="409"/>
    </location>
</feature>
<dbReference type="Pfam" id="PF03372">
    <property type="entry name" value="Exo_endo_phos"/>
    <property type="match status" value="1"/>
</dbReference>
<name>A0A8J6HN58_TENMO</name>
<comment type="caution">
    <text evidence="2">The sequence shown here is derived from an EMBL/GenBank/DDBJ whole genome shotgun (WGS) entry which is preliminary data.</text>
</comment>
<accession>A0A8J6HN58</accession>
<dbReference type="PANTHER" id="PTHR12121:SF37">
    <property type="entry name" value="2',5'-PHOSPHODIESTERASE 12"/>
    <property type="match status" value="1"/>
</dbReference>
<dbReference type="PANTHER" id="PTHR12121">
    <property type="entry name" value="CARBON CATABOLITE REPRESSOR PROTEIN 4"/>
    <property type="match status" value="1"/>
</dbReference>
<dbReference type="Gene3D" id="3.60.10.10">
    <property type="entry name" value="Endonuclease/exonuclease/phosphatase"/>
    <property type="match status" value="1"/>
</dbReference>
<proteinExistence type="predicted"/>
<reference evidence="2" key="2">
    <citation type="submission" date="2021-08" db="EMBL/GenBank/DDBJ databases">
        <authorList>
            <person name="Eriksson T."/>
        </authorList>
    </citation>
    <scope>NUCLEOTIDE SEQUENCE</scope>
    <source>
        <strain evidence="2">Stoneville</strain>
        <tissue evidence="2">Whole head</tissue>
    </source>
</reference>
<dbReference type="InterPro" id="IPR005135">
    <property type="entry name" value="Endo/exonuclease/phosphatase"/>
</dbReference>
<dbReference type="InterPro" id="IPR036691">
    <property type="entry name" value="Endo/exonu/phosph_ase_sf"/>
</dbReference>
<sequence>MGEIRETAYLRELTATKQCELMFALKVDIESLGTLQEEVRAVRQLTDTVESLLQHIMNKIKHSIKVLKEQRRPPAEIVSENKVERMGTLPTCPFEERHRFTTEKLDKNKVVSYNILSNRYTEAKEQFPYCSPQTLAIDYRKQLIAKELTGYQADIICLQEVDSAIYTSYYKNEFKSKGYQSFYHRKGNKIPEGLTCFFNKSRFKKVDDHQIIYSTLIKNKSFTYLFNFVKSNVDLKESFMKQLTSLQVTVLKLAWKKNEYIVLANTHLFYHPDAELVRILQVNIATTYLSSLCGKYSQNGEKVRLIFCGDFNSVPTSPVYEYMMNKRIERSHRIFEKTRNNIDLSHNFQFESAYGKPKYTNYTDDFKDCLDYIFVEKNKIKVDKVVPLPTEEELSQHQGLPNDVFPSDHLALVTDLELV</sequence>
<keyword evidence="3" id="KW-1185">Reference proteome</keyword>
<dbReference type="GO" id="GO:0000288">
    <property type="term" value="P:nuclear-transcribed mRNA catabolic process, deadenylation-dependent decay"/>
    <property type="evidence" value="ECO:0007669"/>
    <property type="project" value="TreeGrafter"/>
</dbReference>
<dbReference type="Proteomes" id="UP000719412">
    <property type="component" value="Unassembled WGS sequence"/>
</dbReference>